<evidence type="ECO:0000256" key="1">
    <source>
        <dbReference type="SAM" id="Phobius"/>
    </source>
</evidence>
<dbReference type="RefSeq" id="WP_153726420.1">
    <property type="nucleotide sequence ID" value="NZ_CP045875.1"/>
</dbReference>
<accession>A0A5Q2N3P1</accession>
<gene>
    <name evidence="2" type="ORF">FTV88_3362</name>
</gene>
<feature type="transmembrane region" description="Helical" evidence="1">
    <location>
        <begin position="275"/>
        <end position="292"/>
    </location>
</feature>
<feature type="transmembrane region" description="Helical" evidence="1">
    <location>
        <begin position="392"/>
        <end position="418"/>
    </location>
</feature>
<keyword evidence="1" id="KW-0472">Membrane</keyword>
<keyword evidence="3" id="KW-1185">Reference proteome</keyword>
<feature type="transmembrane region" description="Helical" evidence="1">
    <location>
        <begin position="348"/>
        <end position="372"/>
    </location>
</feature>
<dbReference type="OrthoDB" id="3171527at2"/>
<reference evidence="3" key="1">
    <citation type="submission" date="2019-11" db="EMBL/GenBank/DDBJ databases">
        <title>Genome sequence of Heliorestis convoluta strain HH, an alkaliphilic and minimalistic phototrophic bacterium from a soda lake in Egypt.</title>
        <authorList>
            <person name="Dewey E.D."/>
            <person name="Stokes L.M."/>
            <person name="Burchell B.M."/>
            <person name="Shaffer K.N."/>
            <person name="Huntington A.M."/>
            <person name="Baker J.M."/>
            <person name="Nadendla S."/>
            <person name="Giglio M.G."/>
            <person name="Touchman J.W."/>
            <person name="Blankenship R.E."/>
            <person name="Madigan M.T."/>
            <person name="Sattley W.M."/>
        </authorList>
    </citation>
    <scope>NUCLEOTIDE SEQUENCE [LARGE SCALE GENOMIC DNA]</scope>
    <source>
        <strain evidence="3">HH</strain>
    </source>
</reference>
<dbReference type="AlphaFoldDB" id="A0A5Q2N3P1"/>
<proteinExistence type="predicted"/>
<feature type="transmembrane region" description="Helical" evidence="1">
    <location>
        <begin position="28"/>
        <end position="44"/>
    </location>
</feature>
<feature type="transmembrane region" description="Helical" evidence="1">
    <location>
        <begin position="81"/>
        <end position="100"/>
    </location>
</feature>
<sequence>MRNICKIALFALAGMHLAKPFVGVDLTIPLFVVTVLVFITGIQIMDKGFRLITFIFLGIGILLLFWYDHSFITWAQAANSLTNVVAIVAIMQLFAIPITIGEYDKAIRYWISRSSQGEKGLFLLTTTGTHFLTSLLMFGSIPVMISILGNTLKNCVSHYQKFIATATSRGYGLAALWAPGAINLFLVMQATGVAWSSIVLPGLLLAFIGIFLSYFLEKKLSFASNNEAPIQIDQGNLPRREARNKIVHLIVVLASLIAFVVLFDQRNIGAATNRVMLAVALVTLLWTILHLSKPSFSETLRNYWNKDALKTIDLAPFLIAMGLFSGALEQSGFMIILQYTLQSYVNGLGLSAVAVIPLAIIATSLVGIHPFITIVMFGKILTPIELPFSDISLALCLALGGSISYIISPFAGVTIAIAKYLDSSIRDVSIRWNWLFVLLYFIVGVLFAYYWGAWIE</sequence>
<dbReference type="KEGG" id="hcv:FTV88_3362"/>
<evidence type="ECO:0000313" key="3">
    <source>
        <dbReference type="Proteomes" id="UP000366051"/>
    </source>
</evidence>
<protein>
    <submittedName>
        <fullName evidence="2">Putative membrane protein</fullName>
    </submittedName>
</protein>
<feature type="transmembrane region" description="Helical" evidence="1">
    <location>
        <begin position="51"/>
        <end position="69"/>
    </location>
</feature>
<keyword evidence="1" id="KW-0812">Transmembrane</keyword>
<dbReference type="Proteomes" id="UP000366051">
    <property type="component" value="Chromosome"/>
</dbReference>
<feature type="transmembrane region" description="Helical" evidence="1">
    <location>
        <begin position="246"/>
        <end position="263"/>
    </location>
</feature>
<evidence type="ECO:0000313" key="2">
    <source>
        <dbReference type="EMBL" id="QGG49427.1"/>
    </source>
</evidence>
<feature type="transmembrane region" description="Helical" evidence="1">
    <location>
        <begin position="312"/>
        <end position="336"/>
    </location>
</feature>
<keyword evidence="1" id="KW-1133">Transmembrane helix</keyword>
<feature type="transmembrane region" description="Helical" evidence="1">
    <location>
        <begin position="430"/>
        <end position="451"/>
    </location>
</feature>
<dbReference type="EMBL" id="CP045875">
    <property type="protein sequence ID" value="QGG49427.1"/>
    <property type="molecule type" value="Genomic_DNA"/>
</dbReference>
<organism evidence="2 3">
    <name type="scientific">Heliorestis convoluta</name>
    <dbReference type="NCBI Taxonomy" id="356322"/>
    <lineage>
        <taxon>Bacteria</taxon>
        <taxon>Bacillati</taxon>
        <taxon>Bacillota</taxon>
        <taxon>Clostridia</taxon>
        <taxon>Eubacteriales</taxon>
        <taxon>Heliobacteriaceae</taxon>
        <taxon>Heliorestis</taxon>
    </lineage>
</organism>
<feature type="transmembrane region" description="Helical" evidence="1">
    <location>
        <begin position="193"/>
        <end position="216"/>
    </location>
</feature>
<name>A0A5Q2N3P1_9FIRM</name>
<feature type="transmembrane region" description="Helical" evidence="1">
    <location>
        <begin position="168"/>
        <end position="186"/>
    </location>
</feature>
<feature type="transmembrane region" description="Helical" evidence="1">
    <location>
        <begin position="121"/>
        <end position="148"/>
    </location>
</feature>